<dbReference type="Proteomes" id="UP000728032">
    <property type="component" value="Unassembled WGS sequence"/>
</dbReference>
<feature type="region of interest" description="Disordered" evidence="1">
    <location>
        <begin position="156"/>
        <end position="233"/>
    </location>
</feature>
<keyword evidence="3" id="KW-1185">Reference proteome</keyword>
<feature type="compositionally biased region" description="Low complexity" evidence="1">
    <location>
        <begin position="200"/>
        <end position="212"/>
    </location>
</feature>
<dbReference type="EMBL" id="OC917888">
    <property type="protein sequence ID" value="CAD7648213.1"/>
    <property type="molecule type" value="Genomic_DNA"/>
</dbReference>
<name>A0A7R9LX33_9ACAR</name>
<evidence type="ECO:0000256" key="1">
    <source>
        <dbReference type="SAM" id="MobiDB-lite"/>
    </source>
</evidence>
<feature type="compositionally biased region" description="Polar residues" evidence="1">
    <location>
        <begin position="187"/>
        <end position="199"/>
    </location>
</feature>
<reference evidence="2" key="1">
    <citation type="submission" date="2020-11" db="EMBL/GenBank/DDBJ databases">
        <authorList>
            <person name="Tran Van P."/>
        </authorList>
    </citation>
    <scope>NUCLEOTIDE SEQUENCE</scope>
</reference>
<dbReference type="OrthoDB" id="10054079at2759"/>
<feature type="compositionally biased region" description="Basic and acidic residues" evidence="1">
    <location>
        <begin position="65"/>
        <end position="75"/>
    </location>
</feature>
<accession>A0A7R9LX33</accession>
<feature type="compositionally biased region" description="Basic and acidic residues" evidence="1">
    <location>
        <begin position="163"/>
        <end position="185"/>
    </location>
</feature>
<evidence type="ECO:0000313" key="2">
    <source>
        <dbReference type="EMBL" id="CAD7648213.1"/>
    </source>
</evidence>
<organism evidence="2">
    <name type="scientific">Oppiella nova</name>
    <dbReference type="NCBI Taxonomy" id="334625"/>
    <lineage>
        <taxon>Eukaryota</taxon>
        <taxon>Metazoa</taxon>
        <taxon>Ecdysozoa</taxon>
        <taxon>Arthropoda</taxon>
        <taxon>Chelicerata</taxon>
        <taxon>Arachnida</taxon>
        <taxon>Acari</taxon>
        <taxon>Acariformes</taxon>
        <taxon>Sarcoptiformes</taxon>
        <taxon>Oribatida</taxon>
        <taxon>Brachypylina</taxon>
        <taxon>Oppioidea</taxon>
        <taxon>Oppiidae</taxon>
        <taxon>Oppiella</taxon>
    </lineage>
</organism>
<gene>
    <name evidence="2" type="ORF">ONB1V03_LOCUS6645</name>
</gene>
<evidence type="ECO:0000313" key="3">
    <source>
        <dbReference type="Proteomes" id="UP000728032"/>
    </source>
</evidence>
<dbReference type="AlphaFoldDB" id="A0A7R9LX33"/>
<feature type="compositionally biased region" description="Low complexity" evidence="1">
    <location>
        <begin position="224"/>
        <end position="233"/>
    </location>
</feature>
<feature type="non-terminal residue" evidence="2">
    <location>
        <position position="233"/>
    </location>
</feature>
<dbReference type="EMBL" id="CAJPVJ010003063">
    <property type="protein sequence ID" value="CAG2167133.1"/>
    <property type="molecule type" value="Genomic_DNA"/>
</dbReference>
<proteinExistence type="predicted"/>
<sequence>MDWDVGSESCDRDMTSSVSQIMGVFDVSVWDEDCLTGKACERQLCHQSHHSLASHPSAQRWHQRTNIDSRNRRESAVPSRPLRQNLLSCSSSISEIVPIIGRPTRSTYVQYSEREIPIPSNSKTCSPLHAHKPILDANKSPLVLLAKTCSSIGIDSPNNKPLILDKSKDHSAGGSHHSDRGDRKKTGSSSANSIVNGDDNSSQSNTTSCNSSKLSFKPYDISTKKSNNFSNNS</sequence>
<protein>
    <submittedName>
        <fullName evidence="2">Uncharacterized protein</fullName>
    </submittedName>
</protein>
<feature type="region of interest" description="Disordered" evidence="1">
    <location>
        <begin position="55"/>
        <end position="81"/>
    </location>
</feature>